<dbReference type="RefSeq" id="XP_029291997.1">
    <property type="nucleotide sequence ID" value="XM_029436137.1"/>
</dbReference>
<organism evidence="11 12">
    <name type="scientific">Cottoperca gobio</name>
    <name type="common">Frogmouth</name>
    <name type="synonym">Aphritis gobio</name>
    <dbReference type="NCBI Taxonomy" id="56716"/>
    <lineage>
        <taxon>Eukaryota</taxon>
        <taxon>Metazoa</taxon>
        <taxon>Chordata</taxon>
        <taxon>Craniata</taxon>
        <taxon>Vertebrata</taxon>
        <taxon>Euteleostomi</taxon>
        <taxon>Actinopterygii</taxon>
        <taxon>Neopterygii</taxon>
        <taxon>Teleostei</taxon>
        <taxon>Neoteleostei</taxon>
        <taxon>Acanthomorphata</taxon>
        <taxon>Eupercaria</taxon>
        <taxon>Perciformes</taxon>
        <taxon>Notothenioidei</taxon>
        <taxon>Bovichtidae</taxon>
        <taxon>Cottoperca</taxon>
    </lineage>
</organism>
<dbReference type="EC" id="3.2.1.14" evidence="2"/>
<keyword evidence="5" id="KW-0677">Repeat</keyword>
<evidence type="ECO:0000256" key="1">
    <source>
        <dbReference type="ARBA" id="ARBA00000822"/>
    </source>
</evidence>
<dbReference type="OrthoDB" id="8956251at2759"/>
<dbReference type="KEGG" id="cgob:115011146"/>
<gene>
    <name evidence="12" type="primary">LOC115011146</name>
</gene>
<dbReference type="Proteomes" id="UP000504630">
    <property type="component" value="Chromosome 7"/>
</dbReference>
<dbReference type="GO" id="GO:0008061">
    <property type="term" value="F:chitin binding"/>
    <property type="evidence" value="ECO:0007669"/>
    <property type="project" value="UniProtKB-KW"/>
</dbReference>
<feature type="signal peptide" evidence="9">
    <location>
        <begin position="1"/>
        <end position="23"/>
    </location>
</feature>
<keyword evidence="8" id="KW-0325">Glycoprotein</keyword>
<protein>
    <recommendedName>
        <fullName evidence="2">chitinase</fullName>
        <ecNumber evidence="2">3.2.1.14</ecNumber>
    </recommendedName>
</protein>
<evidence type="ECO:0000259" key="10">
    <source>
        <dbReference type="PROSITE" id="PS50940"/>
    </source>
</evidence>
<keyword evidence="6" id="KW-0624">Polysaccharide degradation</keyword>
<dbReference type="InterPro" id="IPR051940">
    <property type="entry name" value="Chitin_bind-dev_reg"/>
</dbReference>
<evidence type="ECO:0000256" key="6">
    <source>
        <dbReference type="ARBA" id="ARBA00023024"/>
    </source>
</evidence>
<comment type="catalytic activity">
    <reaction evidence="1">
        <text>Random endo-hydrolysis of N-acetyl-beta-D-glucosaminide (1-&gt;4)-beta-linkages in chitin and chitodextrins.</text>
        <dbReference type="EC" id="3.2.1.14"/>
    </reaction>
</comment>
<dbReference type="GO" id="GO:0005576">
    <property type="term" value="C:extracellular region"/>
    <property type="evidence" value="ECO:0007669"/>
    <property type="project" value="InterPro"/>
</dbReference>
<dbReference type="PANTHER" id="PTHR23301:SF0">
    <property type="entry name" value="CHITIN-BINDING TYPE-2 DOMAIN-CONTAINING PROTEIN-RELATED"/>
    <property type="match status" value="1"/>
</dbReference>
<feature type="domain" description="Chitin-binding type-2" evidence="10">
    <location>
        <begin position="133"/>
        <end position="196"/>
    </location>
</feature>
<name>A0A6J2Q411_COTGO</name>
<evidence type="ECO:0000313" key="11">
    <source>
        <dbReference type="Proteomes" id="UP000504630"/>
    </source>
</evidence>
<dbReference type="InterPro" id="IPR002557">
    <property type="entry name" value="Chitin-bd_dom"/>
</dbReference>
<dbReference type="Pfam" id="PF01607">
    <property type="entry name" value="CBM_14"/>
    <property type="match status" value="5"/>
</dbReference>
<dbReference type="PANTHER" id="PTHR23301">
    <property type="entry name" value="CHITIN BINDING PERITROPHIN-A"/>
    <property type="match status" value="1"/>
</dbReference>
<keyword evidence="11" id="KW-1185">Reference proteome</keyword>
<dbReference type="GeneID" id="115011146"/>
<evidence type="ECO:0000313" key="12">
    <source>
        <dbReference type="RefSeq" id="XP_029291997.1"/>
    </source>
</evidence>
<evidence type="ECO:0000256" key="4">
    <source>
        <dbReference type="ARBA" id="ARBA00022729"/>
    </source>
</evidence>
<feature type="domain" description="Chitin-binding type-2" evidence="10">
    <location>
        <begin position="27"/>
        <end position="85"/>
    </location>
</feature>
<keyword evidence="6" id="KW-0119">Carbohydrate metabolism</keyword>
<evidence type="ECO:0000256" key="9">
    <source>
        <dbReference type="SAM" id="SignalP"/>
    </source>
</evidence>
<dbReference type="SMART" id="SM00494">
    <property type="entry name" value="ChtBD2"/>
    <property type="match status" value="5"/>
</dbReference>
<dbReference type="Gene3D" id="3.20.20.80">
    <property type="entry name" value="Glycosidases"/>
    <property type="match status" value="5"/>
</dbReference>
<reference evidence="12" key="1">
    <citation type="submission" date="2025-08" db="UniProtKB">
        <authorList>
            <consortium name="RefSeq"/>
        </authorList>
    </citation>
    <scope>IDENTIFICATION</scope>
</reference>
<keyword evidence="3" id="KW-0147">Chitin-binding</keyword>
<dbReference type="PROSITE" id="PS50940">
    <property type="entry name" value="CHIT_BIND_II"/>
    <property type="match status" value="3"/>
</dbReference>
<keyword evidence="6" id="KW-0146">Chitin degradation</keyword>
<feature type="chain" id="PRO_5027054859" description="chitinase" evidence="9">
    <location>
        <begin position="24"/>
        <end position="290"/>
    </location>
</feature>
<evidence type="ECO:0000256" key="2">
    <source>
        <dbReference type="ARBA" id="ARBA00012729"/>
    </source>
</evidence>
<dbReference type="InParanoid" id="A0A6J2Q411"/>
<accession>A0A6J2Q411</accession>
<evidence type="ECO:0000256" key="3">
    <source>
        <dbReference type="ARBA" id="ARBA00022669"/>
    </source>
</evidence>
<dbReference type="InterPro" id="IPR036508">
    <property type="entry name" value="Chitin-bd_dom_sf"/>
</dbReference>
<proteinExistence type="predicted"/>
<evidence type="ECO:0000256" key="5">
    <source>
        <dbReference type="ARBA" id="ARBA00022737"/>
    </source>
</evidence>
<evidence type="ECO:0000256" key="8">
    <source>
        <dbReference type="ARBA" id="ARBA00023180"/>
    </source>
</evidence>
<dbReference type="GO" id="GO:0006032">
    <property type="term" value="P:chitin catabolic process"/>
    <property type="evidence" value="ECO:0007669"/>
    <property type="project" value="UniProtKB-KW"/>
</dbReference>
<evidence type="ECO:0000256" key="7">
    <source>
        <dbReference type="ARBA" id="ARBA00023157"/>
    </source>
</evidence>
<keyword evidence="7" id="KW-1015">Disulfide bond</keyword>
<keyword evidence="4 9" id="KW-0732">Signal</keyword>
<dbReference type="AlphaFoldDB" id="A0A6J2Q411"/>
<dbReference type="SUPFAM" id="SSF57625">
    <property type="entry name" value="Invertebrate chitin-binding proteins"/>
    <property type="match status" value="5"/>
</dbReference>
<feature type="domain" description="Chitin-binding type-2" evidence="10">
    <location>
        <begin position="242"/>
        <end position="290"/>
    </location>
</feature>
<dbReference type="GO" id="GO:0008843">
    <property type="term" value="F:endochitinase activity"/>
    <property type="evidence" value="ECO:0007669"/>
    <property type="project" value="UniProtKB-EC"/>
</dbReference>
<sequence length="290" mass="31347">MSKLTVTAGLCLIIASLATTGLADTPENPCHGKDDGLYANSADPHSYYNCDKGIAHLQHCSAGLVFNQVINNCDYPQNTGTFCVGKDDGQYSNTADPHSYYNCDKGIAHLQHCSAGLVFNQVINNCDYPQNTGTFCVGKDDGQYSNTADPHSFYNCGGKRTFLQYCPPDLIFNEEDNCCGYPKSSTPTNTGTFCDKKDNGRYANPDDPTSFYECLNQITYNNICTTGLVFKQTCGPPKSPSTNSCTANNGHFANANDPTTFVNCGNGKCTIQKCSAGLIFKQSCTCCDHP</sequence>